<evidence type="ECO:0008006" key="5">
    <source>
        <dbReference type="Google" id="ProtNLM"/>
    </source>
</evidence>
<dbReference type="EMBL" id="CP144106">
    <property type="protein sequence ID" value="WWC91924.1"/>
    <property type="molecule type" value="Genomic_DNA"/>
</dbReference>
<dbReference type="Proteomes" id="UP001355207">
    <property type="component" value="Chromosome 9"/>
</dbReference>
<feature type="compositionally biased region" description="Low complexity" evidence="1">
    <location>
        <begin position="156"/>
        <end position="166"/>
    </location>
</feature>
<feature type="signal peptide" evidence="2">
    <location>
        <begin position="1"/>
        <end position="18"/>
    </location>
</feature>
<feature type="region of interest" description="Disordered" evidence="1">
    <location>
        <begin position="121"/>
        <end position="166"/>
    </location>
</feature>
<accession>A0AAX4K425</accession>
<evidence type="ECO:0000313" key="4">
    <source>
        <dbReference type="Proteomes" id="UP001355207"/>
    </source>
</evidence>
<dbReference type="AlphaFoldDB" id="A0AAX4K425"/>
<proteinExistence type="predicted"/>
<protein>
    <recommendedName>
        <fullName evidence="5">Ser-Thr-rich glycosyl-phosphatidyl-inositol-anchored membrane family-domain-containing protein</fullName>
    </recommendedName>
</protein>
<evidence type="ECO:0000313" key="3">
    <source>
        <dbReference type="EMBL" id="WWC91924.1"/>
    </source>
</evidence>
<evidence type="ECO:0000256" key="1">
    <source>
        <dbReference type="SAM" id="MobiDB-lite"/>
    </source>
</evidence>
<keyword evidence="2" id="KW-0732">Signal</keyword>
<feature type="chain" id="PRO_5043926464" description="Ser-Thr-rich glycosyl-phosphatidyl-inositol-anchored membrane family-domain-containing protein" evidence="2">
    <location>
        <begin position="19"/>
        <end position="197"/>
    </location>
</feature>
<gene>
    <name evidence="3" type="ORF">L201_006876</name>
</gene>
<dbReference type="GeneID" id="91097545"/>
<keyword evidence="4" id="KW-1185">Reference proteome</keyword>
<feature type="compositionally biased region" description="Polar residues" evidence="1">
    <location>
        <begin position="145"/>
        <end position="154"/>
    </location>
</feature>
<feature type="compositionally biased region" description="Low complexity" evidence="1">
    <location>
        <begin position="123"/>
        <end position="140"/>
    </location>
</feature>
<name>A0AAX4K425_9TREE</name>
<sequence length="197" mass="20652">MFTKFAITALALSASAQAAISLLNPNSATIWYKNNTVEMKWDLTQPDTDTYLFRTFLSNKDQSVLAGNHSIADSTSATAKDVRILLPQIPNGKDYVVNLVNTTNENQVFATSDPFEIADGEVTTSTTSGTSTATSTSATGEIPNAKSTTSQNPFPTAATTSSSSTSSANSIFDNTLNTLVIQSLSIVAIGLGAVVAL</sequence>
<reference evidence="3 4" key="1">
    <citation type="submission" date="2024-01" db="EMBL/GenBank/DDBJ databases">
        <title>Comparative genomics of Cryptococcus and Kwoniella reveals pathogenesis evolution and contrasting modes of karyotype evolution via chromosome fusion or intercentromeric recombination.</title>
        <authorList>
            <person name="Coelho M.A."/>
            <person name="David-Palma M."/>
            <person name="Shea T."/>
            <person name="Bowers K."/>
            <person name="McGinley-Smith S."/>
            <person name="Mohammad A.W."/>
            <person name="Gnirke A."/>
            <person name="Yurkov A.M."/>
            <person name="Nowrousian M."/>
            <person name="Sun S."/>
            <person name="Cuomo C.A."/>
            <person name="Heitman J."/>
        </authorList>
    </citation>
    <scope>NUCLEOTIDE SEQUENCE [LARGE SCALE GENOMIC DNA]</scope>
    <source>
        <strain evidence="3 4">CBS 6074</strain>
    </source>
</reference>
<dbReference type="RefSeq" id="XP_066078686.1">
    <property type="nucleotide sequence ID" value="XM_066222589.1"/>
</dbReference>
<evidence type="ECO:0000256" key="2">
    <source>
        <dbReference type="SAM" id="SignalP"/>
    </source>
</evidence>
<organism evidence="3 4">
    <name type="scientific">Kwoniella dendrophila CBS 6074</name>
    <dbReference type="NCBI Taxonomy" id="1295534"/>
    <lineage>
        <taxon>Eukaryota</taxon>
        <taxon>Fungi</taxon>
        <taxon>Dikarya</taxon>
        <taxon>Basidiomycota</taxon>
        <taxon>Agaricomycotina</taxon>
        <taxon>Tremellomycetes</taxon>
        <taxon>Tremellales</taxon>
        <taxon>Cryptococcaceae</taxon>
        <taxon>Kwoniella</taxon>
    </lineage>
</organism>